<accession>A0A8J7L3T7</accession>
<keyword evidence="2" id="KW-1185">Reference proteome</keyword>
<evidence type="ECO:0000313" key="2">
    <source>
        <dbReference type="Proteomes" id="UP000599391"/>
    </source>
</evidence>
<dbReference type="RefSeq" id="WP_214437582.1">
    <property type="nucleotide sequence ID" value="NZ_JAECZB010000003.1"/>
</dbReference>
<gene>
    <name evidence="1" type="ORF">I8751_02510</name>
</gene>
<dbReference type="EMBL" id="JAECZB010000003">
    <property type="protein sequence ID" value="MBH8551272.1"/>
    <property type="molecule type" value="Genomic_DNA"/>
</dbReference>
<comment type="caution">
    <text evidence="1">The sequence shown here is derived from an EMBL/GenBank/DDBJ whole genome shotgun (WGS) entry which is preliminary data.</text>
</comment>
<sequence>MSLPWAFVKIKPSFENLGCDNMKITDLPASVLEELCQSEYWRIDIDPGFNANVGFL</sequence>
<proteinExistence type="predicted"/>
<evidence type="ECO:0000313" key="1">
    <source>
        <dbReference type="EMBL" id="MBH8551272.1"/>
    </source>
</evidence>
<dbReference type="Proteomes" id="UP000599391">
    <property type="component" value="Unassembled WGS sequence"/>
</dbReference>
<reference evidence="1 2" key="1">
    <citation type="journal article" date="2021" name="Int. J. Syst. Evol. Microbiol.">
        <title>Amazonocrinis nigriterrae gen. nov., sp. nov., Atlanticothrix silvestris gen. nov., sp. nov. and Dendronalium phyllosphericum gen. nov., sp. nov., nostocacean cyanobacteria from Brazilian environments.</title>
        <authorList>
            <person name="Alvarenga D.O."/>
            <person name="Andreote A.P.D."/>
            <person name="Branco L.H.Z."/>
            <person name="Delbaje E."/>
            <person name="Cruz R.B."/>
            <person name="Varani A.M."/>
            <person name="Fiore M.F."/>
        </authorList>
    </citation>
    <scope>NUCLEOTIDE SEQUENCE [LARGE SCALE GENOMIC DNA]</scope>
    <source>
        <strain evidence="1 2">CENA357</strain>
    </source>
</reference>
<organism evidence="1 2">
    <name type="scientific">Atlanticothrix silvestris CENA357</name>
    <dbReference type="NCBI Taxonomy" id="1725252"/>
    <lineage>
        <taxon>Bacteria</taxon>
        <taxon>Bacillati</taxon>
        <taxon>Cyanobacteriota</taxon>
        <taxon>Cyanophyceae</taxon>
        <taxon>Nostocales</taxon>
        <taxon>Nodulariaceae</taxon>
        <taxon>Atlanticothrix</taxon>
        <taxon>Atlanticothrix silvestris</taxon>
    </lineage>
</organism>
<protein>
    <submittedName>
        <fullName evidence="1">Uncharacterized protein</fullName>
    </submittedName>
</protein>
<dbReference type="AlphaFoldDB" id="A0A8J7L3T7"/>
<name>A0A8J7L3T7_9CYAN</name>